<proteinExistence type="predicted"/>
<evidence type="ECO:0000313" key="7">
    <source>
        <dbReference type="EMBL" id="QDL54473.1"/>
    </source>
</evidence>
<dbReference type="Pfam" id="PF03865">
    <property type="entry name" value="ShlB"/>
    <property type="match status" value="1"/>
</dbReference>
<feature type="domain" description="Haemolysin activator HlyB C-terminal" evidence="5">
    <location>
        <begin position="199"/>
        <end position="487"/>
    </location>
</feature>
<evidence type="ECO:0000259" key="6">
    <source>
        <dbReference type="Pfam" id="PF08479"/>
    </source>
</evidence>
<dbReference type="GO" id="GO:0046819">
    <property type="term" value="P:protein secretion by the type V secretion system"/>
    <property type="evidence" value="ECO:0007669"/>
    <property type="project" value="TreeGrafter"/>
</dbReference>
<dbReference type="Gene3D" id="3.10.20.310">
    <property type="entry name" value="membrane protein fhac"/>
    <property type="match status" value="1"/>
</dbReference>
<dbReference type="GO" id="GO:0008320">
    <property type="term" value="F:protein transmembrane transporter activity"/>
    <property type="evidence" value="ECO:0007669"/>
    <property type="project" value="TreeGrafter"/>
</dbReference>
<dbReference type="Pfam" id="PF08479">
    <property type="entry name" value="POTRA_2"/>
    <property type="match status" value="1"/>
</dbReference>
<dbReference type="GO" id="GO:0098046">
    <property type="term" value="C:type V protein secretion system complex"/>
    <property type="evidence" value="ECO:0007669"/>
    <property type="project" value="TreeGrafter"/>
</dbReference>
<evidence type="ECO:0000259" key="5">
    <source>
        <dbReference type="Pfam" id="PF03865"/>
    </source>
</evidence>
<dbReference type="AlphaFoldDB" id="A0A515EP78"/>
<protein>
    <submittedName>
        <fullName evidence="7">ShlB/FhaC/HecB family hemolysin secretion/activation protein</fullName>
    </submittedName>
</protein>
<dbReference type="Gene3D" id="2.40.160.50">
    <property type="entry name" value="membrane protein fhac: a member of the omp85/tpsb transporter family"/>
    <property type="match status" value="1"/>
</dbReference>
<dbReference type="Proteomes" id="UP000317365">
    <property type="component" value="Chromosome"/>
</dbReference>
<dbReference type="InterPro" id="IPR013686">
    <property type="entry name" value="Polypept-transport_assoc_ShlB"/>
</dbReference>
<reference evidence="8" key="2">
    <citation type="journal article" date="2020" name="Int. J. Syst. Evol. Microbiol.">
        <title>Genomic insights into a novel species Rhodoferax aquaticus sp. nov., isolated from freshwater.</title>
        <authorList>
            <person name="Li T."/>
            <person name="Zhuo Y."/>
            <person name="Jin C.Z."/>
            <person name="Wu X."/>
            <person name="Ko S.R."/>
            <person name="Jin F.J."/>
            <person name="Ahn C.Y."/>
            <person name="Oh H.M."/>
            <person name="Lee H.G."/>
            <person name="Jin L."/>
        </authorList>
    </citation>
    <scope>NUCLEOTIDE SEQUENCE [LARGE SCALE GENOMIC DNA]</scope>
    <source>
        <strain evidence="8">Gr-4</strain>
    </source>
</reference>
<dbReference type="InterPro" id="IPR005565">
    <property type="entry name" value="Hemolysn_activator_HlyB_C"/>
</dbReference>
<keyword evidence="3" id="KW-0998">Cell outer membrane</keyword>
<dbReference type="PANTHER" id="PTHR34597">
    <property type="entry name" value="SLR1661 PROTEIN"/>
    <property type="match status" value="1"/>
</dbReference>
<dbReference type="RefSeq" id="WP_142811433.1">
    <property type="nucleotide sequence ID" value="NZ_CP036282.1"/>
</dbReference>
<evidence type="ECO:0000256" key="3">
    <source>
        <dbReference type="ARBA" id="ARBA00023237"/>
    </source>
</evidence>
<name>A0A515EP78_9BURK</name>
<dbReference type="KEGG" id="rhg:EXZ61_10030"/>
<evidence type="ECO:0000313" key="8">
    <source>
        <dbReference type="Proteomes" id="UP000317365"/>
    </source>
</evidence>
<keyword evidence="8" id="KW-1185">Reference proteome</keyword>
<dbReference type="InterPro" id="IPR051544">
    <property type="entry name" value="TPS_OM_transporter"/>
</dbReference>
<dbReference type="PANTHER" id="PTHR34597:SF1">
    <property type="entry name" value="HEME_HEMOPEXIN TRANSPORTER PROTEIN HUXB"/>
    <property type="match status" value="1"/>
</dbReference>
<feature type="domain" description="Polypeptide-transport-associated ShlB-type" evidence="6">
    <location>
        <begin position="63"/>
        <end position="138"/>
    </location>
</feature>
<keyword evidence="2" id="KW-0812">Transmembrane</keyword>
<reference evidence="8" key="1">
    <citation type="submission" date="2019-02" db="EMBL/GenBank/DDBJ databases">
        <title>Complete genome sequence of Rhodoferax sp. Gr-4.</title>
        <authorList>
            <person name="Jin L."/>
        </authorList>
    </citation>
    <scope>NUCLEOTIDE SEQUENCE [LARGE SCALE GENOMIC DNA]</scope>
    <source>
        <strain evidence="8">Gr-4</strain>
    </source>
</reference>
<evidence type="ECO:0000256" key="4">
    <source>
        <dbReference type="SAM" id="MobiDB-lite"/>
    </source>
</evidence>
<sequence length="525" mass="55774">MLSNAAMAAGPLSVPDGPTSQGPDVARQKFLEELKEKEKETGRYDLNSDAGAPKAVAKPAATFELKEVRFGVSAQLSAAELQAVVAPYIGTQVGYADLLKIRNEVNALYQKKQILSSRADVRPQKIVAGVVFVDIVEGRLSKVKVTGNTYTREQYVADVVPFATNDLINSGVLKDRANNFRISGVASVEANLVPGANVGETDIVLAVQESKRFQATVFVNNEASDSVGQNQGGVSLVYNAPLGINDKLSAYASGSQGSFYNSVGYAIPLGMRGTLLRTSFSSSSSSVVAGPYRYFDVKGNSSTNQLGLTQLLVTAEDWDLSGNADWSQIKSQNTVSGFGLSDTLTDLQAIGLNGTLRYTNRVLNASVTHNSGTVTGKPLPASSASSSQVSGGWLESFSPGHYVYFKAFVQQASQAVMPSAMGMSLGGAGTVRGYALGAVTGDEGHYANVEWHYPVMKGLNAFLLYDTGSTGTKGLAKTELSSVGAGVDWSWNNKAQVNLTYATPQKVVTTNQEPYRLTARLNWSF</sequence>
<gene>
    <name evidence="7" type="ORF">EXZ61_10030</name>
</gene>
<keyword evidence="1" id="KW-0472">Membrane</keyword>
<feature type="region of interest" description="Disordered" evidence="4">
    <location>
        <begin position="1"/>
        <end position="27"/>
    </location>
</feature>
<evidence type="ECO:0000256" key="1">
    <source>
        <dbReference type="ARBA" id="ARBA00022452"/>
    </source>
</evidence>
<dbReference type="EMBL" id="CP036282">
    <property type="protein sequence ID" value="QDL54473.1"/>
    <property type="molecule type" value="Genomic_DNA"/>
</dbReference>
<organism evidence="7 8">
    <name type="scientific">Rhodoferax aquaticus</name>
    <dbReference type="NCBI Taxonomy" id="2527691"/>
    <lineage>
        <taxon>Bacteria</taxon>
        <taxon>Pseudomonadati</taxon>
        <taxon>Pseudomonadota</taxon>
        <taxon>Betaproteobacteria</taxon>
        <taxon>Burkholderiales</taxon>
        <taxon>Comamonadaceae</taxon>
        <taxon>Rhodoferax</taxon>
    </lineage>
</organism>
<accession>A0A515EP78</accession>
<evidence type="ECO:0000256" key="2">
    <source>
        <dbReference type="ARBA" id="ARBA00022692"/>
    </source>
</evidence>
<keyword evidence="1" id="KW-1134">Transmembrane beta strand</keyword>